<dbReference type="PANTHER" id="PTHR45138">
    <property type="entry name" value="REGULATORY COMPONENTS OF SENSORY TRANSDUCTION SYSTEM"/>
    <property type="match status" value="1"/>
</dbReference>
<comment type="caution">
    <text evidence="3">The sequence shown here is derived from an EMBL/GenBank/DDBJ whole genome shotgun (WGS) entry which is preliminary data.</text>
</comment>
<dbReference type="EC" id="2.7.7.65" evidence="3"/>
<organism evidence="3 4">
    <name type="scientific">Kineococcus endophyticus</name>
    <dbReference type="NCBI Taxonomy" id="1181883"/>
    <lineage>
        <taxon>Bacteria</taxon>
        <taxon>Bacillati</taxon>
        <taxon>Actinomycetota</taxon>
        <taxon>Actinomycetes</taxon>
        <taxon>Kineosporiales</taxon>
        <taxon>Kineosporiaceae</taxon>
        <taxon>Kineococcus</taxon>
    </lineage>
</organism>
<dbReference type="PANTHER" id="PTHR45138:SF9">
    <property type="entry name" value="DIGUANYLATE CYCLASE DGCM-RELATED"/>
    <property type="match status" value="1"/>
</dbReference>
<dbReference type="Pfam" id="PF00990">
    <property type="entry name" value="GGDEF"/>
    <property type="match status" value="1"/>
</dbReference>
<dbReference type="Gene3D" id="3.30.70.270">
    <property type="match status" value="1"/>
</dbReference>
<keyword evidence="4" id="KW-1185">Reference proteome</keyword>
<accession>A0ABV3P6N8</accession>
<feature type="transmembrane region" description="Helical" evidence="1">
    <location>
        <begin position="81"/>
        <end position="101"/>
    </location>
</feature>
<keyword evidence="3" id="KW-0808">Transferase</keyword>
<feature type="transmembrane region" description="Helical" evidence="1">
    <location>
        <begin position="21"/>
        <end position="43"/>
    </location>
</feature>
<name>A0ABV3P6N8_9ACTN</name>
<dbReference type="EMBL" id="JBFNQN010000005">
    <property type="protein sequence ID" value="MEW9264897.1"/>
    <property type="molecule type" value="Genomic_DNA"/>
</dbReference>
<dbReference type="InterPro" id="IPR043128">
    <property type="entry name" value="Rev_trsase/Diguanyl_cyclase"/>
</dbReference>
<keyword evidence="1" id="KW-1133">Transmembrane helix</keyword>
<keyword evidence="1" id="KW-0472">Membrane</keyword>
<dbReference type="SMART" id="SM00267">
    <property type="entry name" value="GGDEF"/>
    <property type="match status" value="1"/>
</dbReference>
<keyword evidence="1" id="KW-0812">Transmembrane</keyword>
<feature type="domain" description="GGDEF" evidence="2">
    <location>
        <begin position="215"/>
        <end position="353"/>
    </location>
</feature>
<dbReference type="CDD" id="cd01949">
    <property type="entry name" value="GGDEF"/>
    <property type="match status" value="1"/>
</dbReference>
<evidence type="ECO:0000256" key="1">
    <source>
        <dbReference type="SAM" id="Phobius"/>
    </source>
</evidence>
<proteinExistence type="predicted"/>
<dbReference type="NCBIfam" id="TIGR00254">
    <property type="entry name" value="GGDEF"/>
    <property type="match status" value="1"/>
</dbReference>
<sequence length="353" mass="36626">MPTDPQQPRRGRWWVARDHVAASRAVGAMTAIGCLYALGNGVVSPETMGTRPGGWLVTGISAALVGLLAVAMALRPRRAPAVGPAALAALAGGVVLLLCLWTDDASFGAQIYLGWPALFAAFHLRPRAAWLLTAQAVLADAVLLGLLEGPVGVLRDTPAHLATFGLVTLLLTRSGESQERLLARLRSEAAEDALTGLLTRRAFDAALAARVADGTAQGLLLVDLDRFKSVNDSYGHPVGDAVLCTVAAELRAACRAGDVVGRLGGDEFAVVLVCPDVRGGAAGAGDLAEVAHRVRAAVARCTVPGRREHRLSVSVGGARVVAEESVAALVDRADAALYEAKRAGRDRVVQARG</sequence>
<dbReference type="RefSeq" id="WP_367637731.1">
    <property type="nucleotide sequence ID" value="NZ_JBFNQN010000005.1"/>
</dbReference>
<dbReference type="InterPro" id="IPR000160">
    <property type="entry name" value="GGDEF_dom"/>
</dbReference>
<dbReference type="SUPFAM" id="SSF55073">
    <property type="entry name" value="Nucleotide cyclase"/>
    <property type="match status" value="1"/>
</dbReference>
<feature type="transmembrane region" description="Helical" evidence="1">
    <location>
        <begin position="55"/>
        <end position="74"/>
    </location>
</feature>
<dbReference type="GO" id="GO:0052621">
    <property type="term" value="F:diguanylate cyclase activity"/>
    <property type="evidence" value="ECO:0007669"/>
    <property type="project" value="UniProtKB-EC"/>
</dbReference>
<protein>
    <submittedName>
        <fullName evidence="3">Diguanylate cyclase</fullName>
        <ecNumber evidence="3">2.7.7.65</ecNumber>
    </submittedName>
</protein>
<evidence type="ECO:0000313" key="4">
    <source>
        <dbReference type="Proteomes" id="UP001555826"/>
    </source>
</evidence>
<dbReference type="Proteomes" id="UP001555826">
    <property type="component" value="Unassembled WGS sequence"/>
</dbReference>
<keyword evidence="3" id="KW-0548">Nucleotidyltransferase</keyword>
<evidence type="ECO:0000259" key="2">
    <source>
        <dbReference type="PROSITE" id="PS50887"/>
    </source>
</evidence>
<evidence type="ECO:0000313" key="3">
    <source>
        <dbReference type="EMBL" id="MEW9264897.1"/>
    </source>
</evidence>
<dbReference type="InterPro" id="IPR029787">
    <property type="entry name" value="Nucleotide_cyclase"/>
</dbReference>
<gene>
    <name evidence="3" type="ORF">AB1207_09065</name>
</gene>
<reference evidence="3 4" key="1">
    <citation type="submission" date="2024-07" db="EMBL/GenBank/DDBJ databases">
        <authorList>
            <person name="Thanompreechachai J."/>
            <person name="Duangmal K."/>
        </authorList>
    </citation>
    <scope>NUCLEOTIDE SEQUENCE [LARGE SCALE GENOMIC DNA]</scope>
    <source>
        <strain evidence="3 4">KCTC 19886</strain>
    </source>
</reference>
<dbReference type="PROSITE" id="PS50887">
    <property type="entry name" value="GGDEF"/>
    <property type="match status" value="1"/>
</dbReference>
<dbReference type="InterPro" id="IPR050469">
    <property type="entry name" value="Diguanylate_Cyclase"/>
</dbReference>